<feature type="domain" description="Sodium/calcium exchanger membrane region" evidence="9">
    <location>
        <begin position="1688"/>
        <end position="1828"/>
    </location>
</feature>
<feature type="transmembrane region" description="Helical" evidence="7">
    <location>
        <begin position="1495"/>
        <end position="1516"/>
    </location>
</feature>
<dbReference type="GO" id="GO:0016020">
    <property type="term" value="C:membrane"/>
    <property type="evidence" value="ECO:0007669"/>
    <property type="project" value="UniProtKB-SubCell"/>
</dbReference>
<proteinExistence type="inferred from homology"/>
<feature type="domain" description="Rhamnogalacturonase A/B/Epimerase-like pectate lyase" evidence="10">
    <location>
        <begin position="914"/>
        <end position="979"/>
    </location>
</feature>
<dbReference type="Proteomes" id="UP000192927">
    <property type="component" value="Unassembled WGS sequence"/>
</dbReference>
<feature type="transmembrane region" description="Helical" evidence="7">
    <location>
        <begin position="1597"/>
        <end position="1613"/>
    </location>
</feature>
<feature type="transmembrane region" description="Helical" evidence="7">
    <location>
        <begin position="1809"/>
        <end position="1829"/>
    </location>
</feature>
<feature type="domain" description="Sodium/calcium exchanger membrane region" evidence="9">
    <location>
        <begin position="1463"/>
        <end position="1615"/>
    </location>
</feature>
<dbReference type="CDD" id="cd23668">
    <property type="entry name" value="GH55_beta13glucanase-like"/>
    <property type="match status" value="1"/>
</dbReference>
<dbReference type="InterPro" id="IPR012334">
    <property type="entry name" value="Pectin_lyas_fold"/>
</dbReference>
<dbReference type="InterPro" id="IPR004837">
    <property type="entry name" value="NaCa_Exmemb"/>
</dbReference>
<feature type="domain" description="Aminotransferase class I/classII large" evidence="8">
    <location>
        <begin position="44"/>
        <end position="430"/>
    </location>
</feature>
<reference evidence="12" key="1">
    <citation type="submission" date="2017-03" db="EMBL/GenBank/DDBJ databases">
        <authorList>
            <person name="Sharma R."/>
            <person name="Thines M."/>
        </authorList>
    </citation>
    <scope>NUCLEOTIDE SEQUENCE [LARGE SCALE GENOMIC DNA]</scope>
</reference>
<feature type="transmembrane region" description="Helical" evidence="7">
    <location>
        <begin position="1749"/>
        <end position="1775"/>
    </location>
</feature>
<dbReference type="SUPFAM" id="SSF51126">
    <property type="entry name" value="Pectin lyase-like"/>
    <property type="match status" value="2"/>
</dbReference>
<dbReference type="InterPro" id="IPR024535">
    <property type="entry name" value="RHGA/B-epi-like_pectate_lyase"/>
</dbReference>
<evidence type="ECO:0000256" key="6">
    <source>
        <dbReference type="SAM" id="MobiDB-lite"/>
    </source>
</evidence>
<feature type="transmembrane region" description="Helical" evidence="7">
    <location>
        <begin position="1781"/>
        <end position="1802"/>
    </location>
</feature>
<feature type="compositionally biased region" description="Polar residues" evidence="6">
    <location>
        <begin position="1369"/>
        <end position="1384"/>
    </location>
</feature>
<dbReference type="PANTHER" id="PTHR42858:SF1">
    <property type="entry name" value="LD15494P"/>
    <property type="match status" value="1"/>
</dbReference>
<feature type="transmembrane region" description="Helical" evidence="7">
    <location>
        <begin position="1722"/>
        <end position="1742"/>
    </location>
</feature>
<feature type="region of interest" description="Disordered" evidence="6">
    <location>
        <begin position="1273"/>
        <end position="1396"/>
    </location>
</feature>
<evidence type="ECO:0000259" key="10">
    <source>
        <dbReference type="Pfam" id="PF12708"/>
    </source>
</evidence>
<feature type="transmembrane region" description="Helical" evidence="7">
    <location>
        <begin position="1682"/>
        <end position="1702"/>
    </location>
</feature>
<keyword evidence="5 7" id="KW-0472">Membrane</keyword>
<feature type="transmembrane region" description="Helical" evidence="7">
    <location>
        <begin position="1528"/>
        <end position="1549"/>
    </location>
</feature>
<dbReference type="FunFam" id="2.160.20.10:FF:000023">
    <property type="entry name" value="Exo-beta-1,3-glucanase Exg0"/>
    <property type="match status" value="1"/>
</dbReference>
<dbReference type="EMBL" id="FWEW01000443">
    <property type="protein sequence ID" value="SLM34931.1"/>
    <property type="molecule type" value="Genomic_DNA"/>
</dbReference>
<dbReference type="InterPro" id="IPR044880">
    <property type="entry name" value="NCX_ion-bd_dom_sf"/>
</dbReference>
<evidence type="ECO:0000256" key="5">
    <source>
        <dbReference type="ARBA" id="ARBA00023136"/>
    </source>
</evidence>
<sequence>MPGTAKTLINLLRGWPNPALLPVAQVKAAADVALSDPKIHTPGLLYGSDLGYEPLRRSIAAWLTTFYNPQEPVLPERICVTGGASQNLACILQVFTDPIYTRNVWMVSPTYFLACRIFEDSSFHGRLMSVPEDDEGIDIEFLKEGLRKSEEDATSKGNVKAILKPQRAWSKIYRHVVYAVPTFSNPSSKTMSLKRRQQVVQLAREYDALVITDDVYDQLQWPASPTATQSSLEQAVLPRIVDIDRYQDGGAERSGADGFGNAVSNGSFSKIIGPGCRTGWLEGTAKFAHGLSQVGSSRSGGAPSQLTATYINNLVENGDLQHHITHTLRPTYARRYRSMISAITTHLIPLGVTLPQTAREVVGGYFIWFSLPEPLLADDVAKRAKEDENLIVAQASLFAVYGDARKGELEREIRVCFSWEEEDRLAEGIERLAGVIRGMQAGERKSDQRDNVVASSSGEAVVDTLVSFSTKLLQQLHSTNYNLIMSTLPTCALLVALRFLLLLVSTTPPVGAVPTPESSSPSAGSDYWVANIQRQGAVAFGTDSSYQIYRNVKDFGAKGDGTTDDTAAINNAIQTGSRCGMGCDSSTLTPAIVYFPSGTYLVKSPIIQYYYTQFIGDAVNLPTIKADPSFQGMAVIDSDPYESNGANWYTNQNNFYRQIRNFVIDLTAMPADQGAGIHWQVAQATSLQNIRFEMVQGGSNNKQSGIFMDNGSGGFMTDLTFNGGNYGAFLGSQQFTTRNMTFNNCNTAIFMNWNWLWTFKSLSINNCGVGIDMANGGLNQTVGSVLLQDTTFTNTPKGVLTAYGNGSNPPTGGTLIIDNVDFTGCQAAVVSPAGTVILAGGSKVASWAQGHIYTTGSVADAPSATTTCAVTAATSASVQGPLTAPSKPACLLDSTGAIFERSKPQYETVPASSFLSVKSAGAKGDGTTDDTAAIQAVLNAATSSQVVYFDHGAYLISNTIKVPANIKITGEIWPLIMASGSAFSDQTKPTPMFQVGQPGDTGAVEISDLIFSTKGPQPGAILVEWNVAGSSQGASGMWDVHTRIGGSAGTGLQSDTCTKNPDVTAPANPACEGAFLELHVTPQASIYLENNWFWVADHELDLADHAQINVYNGRGVLIESANGPVWMYGTASEHSQLYNYQLSGAKNVYMGAIQTETPYMQSNPSALTPFTPNPTFHDPTFGNCGGRASCEKAWGLRVIESSDVLIYGAGLYSFFDNYAQDCLAGEACQEHMVDVEGGESVVIWGLSTKANKLRAQAKHSAWWAEDDEPSRWNPFGKLPTNPCARTTTQRQRERHDLEAGLNRASTAPASVLAGGERRRWSSDGGRHELPGCAQSHPERRGSAHTESEVVYHRTASGIPEQREADSQGRGYTTSETLATNQSDGSPDASKRNGRRRKHGAIFQKLHLKQKEEDEVNSASEKSNPKYTAYSQLKYTFFSSYGKIVLYPFIPAGFAVQYTGKGAVTVFAVNFIAIFPTVMVLADAADELMVRTGDNLGALINATFSNAVQLITSIFLLRDNQIEILQTTLIGTILSSMHLMLGLSFFFGGLYRVEQHYNITVAQVSSNLLLLAMVGIILPTMGKQLASITDEHVTQLSRGISFILIFVYAVYLFFQLRSHSEMYVAPSQKTEKRRKPEVDVKRGVATIGSMEAGSSALYNANTAFQLPERLSDDDDEDDRQPKLAIYTIVMVLVICTTLIAFNTAFATNSLQGLMDQTSIQPTFVGIVLLPLLSNDVTVVIPAVKDKMDICVALTVGKCLQTILLVIPFAILLGWIIGSDINLGFNTFEVVALFASVIYINAMIQNGKSTYLDGVLLLSVFLIICLTSYWVPGSSGG</sequence>
<evidence type="ECO:0000256" key="1">
    <source>
        <dbReference type="ARBA" id="ARBA00004141"/>
    </source>
</evidence>
<evidence type="ECO:0000259" key="9">
    <source>
        <dbReference type="Pfam" id="PF01699"/>
    </source>
</evidence>
<dbReference type="PANTHER" id="PTHR42858">
    <property type="entry name" value="AMINOTRANSFERASE"/>
    <property type="match status" value="1"/>
</dbReference>
<comment type="similarity">
    <text evidence="2">Belongs to the Ca(2+):cation antiporter (CaCA) (TC 2.A.19) family.</text>
</comment>
<dbReference type="FunFam" id="3.40.640.10:FF:000080">
    <property type="entry name" value="Aminotransferase, putative"/>
    <property type="match status" value="1"/>
</dbReference>
<keyword evidence="3 7" id="KW-0812">Transmembrane</keyword>
<dbReference type="GO" id="GO:0030170">
    <property type="term" value="F:pyridoxal phosphate binding"/>
    <property type="evidence" value="ECO:0007669"/>
    <property type="project" value="InterPro"/>
</dbReference>
<dbReference type="Gene3D" id="3.40.640.10">
    <property type="entry name" value="Type I PLP-dependent aspartate aminotransferase-like (Major domain)"/>
    <property type="match status" value="1"/>
</dbReference>
<keyword evidence="4 7" id="KW-1133">Transmembrane helix</keyword>
<evidence type="ECO:0000259" key="8">
    <source>
        <dbReference type="Pfam" id="PF00155"/>
    </source>
</evidence>
<dbReference type="InterPro" id="IPR015421">
    <property type="entry name" value="PyrdxlP-dep_Trfase_major"/>
</dbReference>
<feature type="compositionally biased region" description="Basic and acidic residues" evidence="6">
    <location>
        <begin position="1336"/>
        <end position="1351"/>
    </location>
</feature>
<dbReference type="GO" id="GO:0055085">
    <property type="term" value="P:transmembrane transport"/>
    <property type="evidence" value="ECO:0007669"/>
    <property type="project" value="InterPro"/>
</dbReference>
<dbReference type="InterPro" id="IPR015422">
    <property type="entry name" value="PyrdxlP-dep_Trfase_small"/>
</dbReference>
<feature type="transmembrane region" description="Helical" evidence="7">
    <location>
        <begin position="1556"/>
        <end position="1577"/>
    </location>
</feature>
<evidence type="ECO:0000256" key="7">
    <source>
        <dbReference type="SAM" id="Phobius"/>
    </source>
</evidence>
<dbReference type="Pfam" id="PF12708">
    <property type="entry name" value="Pect-lyase_RHGA_epim"/>
    <property type="match status" value="2"/>
</dbReference>
<feature type="transmembrane region" description="Helical" evidence="7">
    <location>
        <begin position="1462"/>
        <end position="1483"/>
    </location>
</feature>
<organism evidence="11 12">
    <name type="scientific">Lasallia pustulata</name>
    <dbReference type="NCBI Taxonomy" id="136370"/>
    <lineage>
        <taxon>Eukaryota</taxon>
        <taxon>Fungi</taxon>
        <taxon>Dikarya</taxon>
        <taxon>Ascomycota</taxon>
        <taxon>Pezizomycotina</taxon>
        <taxon>Lecanoromycetes</taxon>
        <taxon>OSLEUM clade</taxon>
        <taxon>Umbilicariomycetidae</taxon>
        <taxon>Umbilicariales</taxon>
        <taxon>Umbilicariaceae</taxon>
        <taxon>Lasallia</taxon>
    </lineage>
</organism>
<dbReference type="InterPro" id="IPR004839">
    <property type="entry name" value="Aminotransferase_I/II_large"/>
</dbReference>
<accession>A0A1W5CVS5</accession>
<evidence type="ECO:0000313" key="11">
    <source>
        <dbReference type="EMBL" id="SLM34931.1"/>
    </source>
</evidence>
<comment type="subcellular location">
    <subcellularLocation>
        <location evidence="1">Membrane</location>
        <topology evidence="1">Multi-pass membrane protein</topology>
    </subcellularLocation>
</comment>
<evidence type="ECO:0000313" key="12">
    <source>
        <dbReference type="Proteomes" id="UP000192927"/>
    </source>
</evidence>
<dbReference type="Gene3D" id="3.90.1150.10">
    <property type="entry name" value="Aspartate Aminotransferase, domain 1"/>
    <property type="match status" value="1"/>
</dbReference>
<dbReference type="Gene3D" id="1.20.1420.30">
    <property type="entry name" value="NCX, central ion-binding region"/>
    <property type="match status" value="2"/>
</dbReference>
<feature type="compositionally biased region" description="Basic and acidic residues" evidence="6">
    <location>
        <begin position="1315"/>
        <end position="1329"/>
    </location>
</feature>
<dbReference type="Pfam" id="PF01699">
    <property type="entry name" value="Na_Ca_ex"/>
    <property type="match status" value="2"/>
</dbReference>
<name>A0A1W5CVS5_9LECA</name>
<dbReference type="SUPFAM" id="SSF53383">
    <property type="entry name" value="PLP-dependent transferases"/>
    <property type="match status" value="1"/>
</dbReference>
<dbReference type="InterPro" id="IPR011050">
    <property type="entry name" value="Pectin_lyase_fold/virulence"/>
</dbReference>
<evidence type="ECO:0000256" key="4">
    <source>
        <dbReference type="ARBA" id="ARBA00022989"/>
    </source>
</evidence>
<evidence type="ECO:0000256" key="2">
    <source>
        <dbReference type="ARBA" id="ARBA00008170"/>
    </source>
</evidence>
<dbReference type="Gene3D" id="2.160.20.10">
    <property type="entry name" value="Single-stranded right-handed beta-helix, Pectin lyase-like"/>
    <property type="match status" value="2"/>
</dbReference>
<feature type="domain" description="Rhamnogalacturonase A/B/Epimerase-like pectate lyase" evidence="10">
    <location>
        <begin position="549"/>
        <end position="772"/>
    </location>
</feature>
<dbReference type="GO" id="GO:0047536">
    <property type="term" value="F:2-aminoadipate transaminase activity"/>
    <property type="evidence" value="ECO:0007669"/>
    <property type="project" value="TreeGrafter"/>
</dbReference>
<dbReference type="Pfam" id="PF00155">
    <property type="entry name" value="Aminotran_1_2"/>
    <property type="match status" value="1"/>
</dbReference>
<keyword evidence="12" id="KW-1185">Reference proteome</keyword>
<evidence type="ECO:0000256" key="3">
    <source>
        <dbReference type="ARBA" id="ARBA00022692"/>
    </source>
</evidence>
<dbReference type="InterPro" id="IPR015424">
    <property type="entry name" value="PyrdxlP-dep_Trfase"/>
</dbReference>
<protein>
    <submittedName>
        <fullName evidence="11">Sodium/calcium exchanger membrane region</fullName>
    </submittedName>
</protein>
<dbReference type="CDD" id="cd00609">
    <property type="entry name" value="AAT_like"/>
    <property type="match status" value="1"/>
</dbReference>
<dbReference type="FunFam" id="2.160.20.10:FF:000026">
    <property type="entry name" value="Exo-beta-1,3-glucanase Exg0"/>
    <property type="match status" value="1"/>
</dbReference>